<dbReference type="AlphaFoldDB" id="A0A4C1VKP9"/>
<dbReference type="Proteomes" id="UP000299102">
    <property type="component" value="Unassembled WGS sequence"/>
</dbReference>
<evidence type="ECO:0000313" key="1">
    <source>
        <dbReference type="EMBL" id="GBP38982.1"/>
    </source>
</evidence>
<accession>A0A4C1VKP9</accession>
<name>A0A4C1VKP9_EUMVA</name>
<evidence type="ECO:0000313" key="2">
    <source>
        <dbReference type="Proteomes" id="UP000299102"/>
    </source>
</evidence>
<dbReference type="OrthoDB" id="425681at2759"/>
<gene>
    <name evidence="1" type="ORF">EVAR_95602_1</name>
</gene>
<organism evidence="1 2">
    <name type="scientific">Eumeta variegata</name>
    <name type="common">Bagworm moth</name>
    <name type="synonym">Eumeta japonica</name>
    <dbReference type="NCBI Taxonomy" id="151549"/>
    <lineage>
        <taxon>Eukaryota</taxon>
        <taxon>Metazoa</taxon>
        <taxon>Ecdysozoa</taxon>
        <taxon>Arthropoda</taxon>
        <taxon>Hexapoda</taxon>
        <taxon>Insecta</taxon>
        <taxon>Pterygota</taxon>
        <taxon>Neoptera</taxon>
        <taxon>Endopterygota</taxon>
        <taxon>Lepidoptera</taxon>
        <taxon>Glossata</taxon>
        <taxon>Ditrysia</taxon>
        <taxon>Tineoidea</taxon>
        <taxon>Psychidae</taxon>
        <taxon>Oiketicinae</taxon>
        <taxon>Eumeta</taxon>
    </lineage>
</organism>
<proteinExistence type="predicted"/>
<dbReference type="EMBL" id="BGZK01000357">
    <property type="protein sequence ID" value="GBP38982.1"/>
    <property type="molecule type" value="Genomic_DNA"/>
</dbReference>
<comment type="caution">
    <text evidence="1">The sequence shown here is derived from an EMBL/GenBank/DDBJ whole genome shotgun (WGS) entry which is preliminary data.</text>
</comment>
<protein>
    <submittedName>
        <fullName evidence="1">Uncharacterized protein</fullName>
    </submittedName>
</protein>
<sequence>MNNKSVSQQAHLAIRNWVLIPTLMDGSESWVWQKKNENRINAFEHSDLEAFTQAQYALEAANDGLYRLYDCANDRELKTSSVAQNERFNLTVKPFNG</sequence>
<keyword evidence="2" id="KW-1185">Reference proteome</keyword>
<reference evidence="1 2" key="1">
    <citation type="journal article" date="2019" name="Commun. Biol.">
        <title>The bagworm genome reveals a unique fibroin gene that provides high tensile strength.</title>
        <authorList>
            <person name="Kono N."/>
            <person name="Nakamura H."/>
            <person name="Ohtoshi R."/>
            <person name="Tomita M."/>
            <person name="Numata K."/>
            <person name="Arakawa K."/>
        </authorList>
    </citation>
    <scope>NUCLEOTIDE SEQUENCE [LARGE SCALE GENOMIC DNA]</scope>
</reference>